<comment type="caution">
    <text evidence="1">The sequence shown here is derived from an EMBL/GenBank/DDBJ whole genome shotgun (WGS) entry which is preliminary data.</text>
</comment>
<dbReference type="Gene3D" id="3.40.50.2000">
    <property type="entry name" value="Glycogen Phosphorylase B"/>
    <property type="match status" value="1"/>
</dbReference>
<name>A0ABV4WMV6_9CYAN</name>
<dbReference type="PANTHER" id="PTHR12526:SF630">
    <property type="entry name" value="GLYCOSYLTRANSFERASE"/>
    <property type="match status" value="1"/>
</dbReference>
<keyword evidence="2" id="KW-1185">Reference proteome</keyword>
<sequence>MSKDENFTDVHVSDIETRDIKFSSENTTSRSTFSTKTSLSKSLTKDSQKSLPENFTLICLSHLRWNFVYQRPQHLLSRCARERTVFFIEEPIFSADTSPWLDLSTSDCGVVVVVPHLKEGMSETEITITLAKMLDDLFTEKQIEDYILWYYTPMALSFTRHLKPLLVVYDCMDELSAFKGASPTLKSLEIELFSRADLVFTGGQSLYEAKRDRHPHIYAFPSSIDKVHFGKARNLTTEPADQINIVHPRLGFFGVIDERMDIELLGEIAQAKPDWHFIMIGPVVKIEPATLPSYENIHYLGGKSYQELPKYIAGWDIAMLPFARNESTRFISPTKTPEYLAAGKPVISTSIRDVVRPYGENDLVKIADNATDFVAAAEALMNQNFHFLSAWLERVDTFLANNSWDNTWQRMMQLIKGKLNERSTFSNKKQPTNIYQSIPVKNKSYESHISSV</sequence>
<dbReference type="RefSeq" id="WP_413278776.1">
    <property type="nucleotide sequence ID" value="NZ_JBHFNT010000149.1"/>
</dbReference>
<accession>A0ABV4WMV6</accession>
<reference evidence="1 2" key="1">
    <citation type="submission" date="2024-09" db="EMBL/GenBank/DDBJ databases">
        <title>Floridaenema gen nov. (Aerosakkonemataceae, Aerosakkonematales ord. nov., Cyanobacteria) from benthic tropical and subtropical fresh waters, with the description of four new species.</title>
        <authorList>
            <person name="Moretto J.A."/>
            <person name="Berthold D.E."/>
            <person name="Lefler F.W."/>
            <person name="Huang I.-S."/>
            <person name="Laughinghouse H. IV."/>
        </authorList>
    </citation>
    <scope>NUCLEOTIDE SEQUENCE [LARGE SCALE GENOMIC DNA]</scope>
    <source>
        <strain evidence="1 2">BLCC-F167</strain>
    </source>
</reference>
<proteinExistence type="predicted"/>
<organism evidence="1 2">
    <name type="scientific">Floridaenema evergladense BLCC-F167</name>
    <dbReference type="NCBI Taxonomy" id="3153639"/>
    <lineage>
        <taxon>Bacteria</taxon>
        <taxon>Bacillati</taxon>
        <taxon>Cyanobacteriota</taxon>
        <taxon>Cyanophyceae</taxon>
        <taxon>Oscillatoriophycideae</taxon>
        <taxon>Aerosakkonematales</taxon>
        <taxon>Aerosakkonemataceae</taxon>
        <taxon>Floridanema</taxon>
        <taxon>Floridanema evergladense</taxon>
    </lineage>
</organism>
<dbReference type="Proteomes" id="UP001576780">
    <property type="component" value="Unassembled WGS sequence"/>
</dbReference>
<dbReference type="CDD" id="cd04950">
    <property type="entry name" value="GT4_TuaH-like"/>
    <property type="match status" value="1"/>
</dbReference>
<dbReference type="Pfam" id="PF13692">
    <property type="entry name" value="Glyco_trans_1_4"/>
    <property type="match status" value="1"/>
</dbReference>
<evidence type="ECO:0000313" key="1">
    <source>
        <dbReference type="EMBL" id="MFB2836392.1"/>
    </source>
</evidence>
<evidence type="ECO:0000313" key="2">
    <source>
        <dbReference type="Proteomes" id="UP001576780"/>
    </source>
</evidence>
<dbReference type="SUPFAM" id="SSF53756">
    <property type="entry name" value="UDP-Glycosyltransferase/glycogen phosphorylase"/>
    <property type="match status" value="1"/>
</dbReference>
<gene>
    <name evidence="1" type="ORF">ACE1CA_17820</name>
</gene>
<protein>
    <submittedName>
        <fullName evidence="1">Glycosyltransferase family 1 protein</fullName>
    </submittedName>
</protein>
<dbReference type="PANTHER" id="PTHR12526">
    <property type="entry name" value="GLYCOSYLTRANSFERASE"/>
    <property type="match status" value="1"/>
</dbReference>
<dbReference type="EMBL" id="JBHFNT010000149">
    <property type="protein sequence ID" value="MFB2836392.1"/>
    <property type="molecule type" value="Genomic_DNA"/>
</dbReference>